<keyword evidence="6" id="KW-1185">Reference proteome</keyword>
<dbReference type="Pfam" id="PF02682">
    <property type="entry name" value="CT_C_D"/>
    <property type="match status" value="1"/>
</dbReference>
<name>A0ABR7EUC1_9FIRM</name>
<keyword evidence="2 5" id="KW-0378">Hydrolase</keyword>
<dbReference type="Gene3D" id="2.40.100.10">
    <property type="entry name" value="Cyclophilin-like"/>
    <property type="match status" value="1"/>
</dbReference>
<gene>
    <name evidence="5" type="primary">pxpB</name>
    <name evidence="5" type="ORF">H8S07_06385</name>
</gene>
<evidence type="ECO:0000256" key="1">
    <source>
        <dbReference type="ARBA" id="ARBA00022741"/>
    </source>
</evidence>
<accession>A0ABR7EUC1</accession>
<dbReference type="EC" id="3.5.2.9" evidence="5"/>
<proteinExistence type="predicted"/>
<dbReference type="InterPro" id="IPR003833">
    <property type="entry name" value="CT_C_D"/>
</dbReference>
<evidence type="ECO:0000313" key="6">
    <source>
        <dbReference type="Proteomes" id="UP000647235"/>
    </source>
</evidence>
<feature type="domain" description="Carboxyltransferase" evidence="4">
    <location>
        <begin position="4"/>
        <end position="205"/>
    </location>
</feature>
<organism evidence="5 6">
    <name type="scientific">Dorea hominis</name>
    <dbReference type="NCBI Taxonomy" id="2763040"/>
    <lineage>
        <taxon>Bacteria</taxon>
        <taxon>Bacillati</taxon>
        <taxon>Bacillota</taxon>
        <taxon>Clostridia</taxon>
        <taxon>Lachnospirales</taxon>
        <taxon>Lachnospiraceae</taxon>
        <taxon>Dorea</taxon>
    </lineage>
</organism>
<evidence type="ECO:0000256" key="3">
    <source>
        <dbReference type="ARBA" id="ARBA00022840"/>
    </source>
</evidence>
<evidence type="ECO:0000313" key="5">
    <source>
        <dbReference type="EMBL" id="MBC5664904.1"/>
    </source>
</evidence>
<dbReference type="Proteomes" id="UP000647235">
    <property type="component" value="Unassembled WGS sequence"/>
</dbReference>
<protein>
    <submittedName>
        <fullName evidence="5">5-oxoprolinase subunit PxpB</fullName>
        <ecNumber evidence="5">3.5.2.9</ecNumber>
    </submittedName>
</protein>
<dbReference type="InterPro" id="IPR029000">
    <property type="entry name" value="Cyclophilin-like_dom_sf"/>
</dbReference>
<keyword evidence="3" id="KW-0067">ATP-binding</keyword>
<reference evidence="5 6" key="1">
    <citation type="submission" date="2020-08" db="EMBL/GenBank/DDBJ databases">
        <title>Genome public.</title>
        <authorList>
            <person name="Liu C."/>
            <person name="Sun Q."/>
        </authorList>
    </citation>
    <scope>NUCLEOTIDE SEQUENCE [LARGE SCALE GENOMIC DNA]</scope>
    <source>
        <strain evidence="5 6">NSJ-36</strain>
    </source>
</reference>
<dbReference type="SUPFAM" id="SSF50891">
    <property type="entry name" value="Cyclophilin-like"/>
    <property type="match status" value="1"/>
</dbReference>
<dbReference type="SUPFAM" id="SSF160467">
    <property type="entry name" value="PH0987 N-terminal domain-like"/>
    <property type="match status" value="1"/>
</dbReference>
<sequence>MGEIKYMPAGDRALVVEFGNQIDPAINDKVHALAAKIAETRIPGVQEMVPTFRSLMIYYDPAITSFENVRKQTAELTGQLIGKTTEKKRILKIPCCYGARFGLDLADMEKHTGLDRDEIIKIHSSVDYKIYMMGFLPGFVYLGGLDKRIEMPRLKSPRVRILPGAVGIGGNQTGVYPLASPGGWRLMGGTPVDFYDPYREDPILCKAGEYIRFIPITIGDYYDIRHMIVKGEYQVEVVEEGDEGCQ</sequence>
<dbReference type="EMBL" id="JACOOY010000006">
    <property type="protein sequence ID" value="MBC5664904.1"/>
    <property type="molecule type" value="Genomic_DNA"/>
</dbReference>
<dbReference type="RefSeq" id="WP_118660901.1">
    <property type="nucleotide sequence ID" value="NZ_JACOOY010000006.1"/>
</dbReference>
<evidence type="ECO:0000259" key="4">
    <source>
        <dbReference type="SMART" id="SM00796"/>
    </source>
</evidence>
<dbReference type="PANTHER" id="PTHR34698">
    <property type="entry name" value="5-OXOPROLINASE SUBUNIT B"/>
    <property type="match status" value="1"/>
</dbReference>
<dbReference type="Gene3D" id="3.30.1360.40">
    <property type="match status" value="1"/>
</dbReference>
<dbReference type="GO" id="GO:0017168">
    <property type="term" value="F:5-oxoprolinase (ATP-hydrolyzing) activity"/>
    <property type="evidence" value="ECO:0007669"/>
    <property type="project" value="UniProtKB-EC"/>
</dbReference>
<dbReference type="NCBIfam" id="TIGR00370">
    <property type="entry name" value="5-oxoprolinase subunit PxpB"/>
    <property type="match status" value="1"/>
</dbReference>
<dbReference type="InterPro" id="IPR010016">
    <property type="entry name" value="PxpB"/>
</dbReference>
<dbReference type="SMART" id="SM00796">
    <property type="entry name" value="AHS1"/>
    <property type="match status" value="1"/>
</dbReference>
<comment type="caution">
    <text evidence="5">The sequence shown here is derived from an EMBL/GenBank/DDBJ whole genome shotgun (WGS) entry which is preliminary data.</text>
</comment>
<evidence type="ECO:0000256" key="2">
    <source>
        <dbReference type="ARBA" id="ARBA00022801"/>
    </source>
</evidence>
<dbReference type="PANTHER" id="PTHR34698:SF2">
    <property type="entry name" value="5-OXOPROLINASE SUBUNIT B"/>
    <property type="match status" value="1"/>
</dbReference>
<keyword evidence="1" id="KW-0547">Nucleotide-binding</keyword>